<reference evidence="1" key="1">
    <citation type="submission" date="2018-02" db="EMBL/GenBank/DDBJ databases">
        <title>Rhizophora mucronata_Transcriptome.</title>
        <authorList>
            <person name="Meera S.P."/>
            <person name="Sreeshan A."/>
            <person name="Augustine A."/>
        </authorList>
    </citation>
    <scope>NUCLEOTIDE SEQUENCE</scope>
    <source>
        <tissue evidence="1">Leaf</tissue>
    </source>
</reference>
<name>A0A2P2N2N4_RHIMU</name>
<organism evidence="1">
    <name type="scientific">Rhizophora mucronata</name>
    <name type="common">Asiatic mangrove</name>
    <dbReference type="NCBI Taxonomy" id="61149"/>
    <lineage>
        <taxon>Eukaryota</taxon>
        <taxon>Viridiplantae</taxon>
        <taxon>Streptophyta</taxon>
        <taxon>Embryophyta</taxon>
        <taxon>Tracheophyta</taxon>
        <taxon>Spermatophyta</taxon>
        <taxon>Magnoliopsida</taxon>
        <taxon>eudicotyledons</taxon>
        <taxon>Gunneridae</taxon>
        <taxon>Pentapetalae</taxon>
        <taxon>rosids</taxon>
        <taxon>fabids</taxon>
        <taxon>Malpighiales</taxon>
        <taxon>Rhizophoraceae</taxon>
        <taxon>Rhizophora</taxon>
    </lineage>
</organism>
<proteinExistence type="predicted"/>
<accession>A0A2P2N2N4</accession>
<sequence length="58" mass="6741">MLHDLLSFLNYQWQACLLSVAKLAGKQKKKGLLQRLMRKKGIKTHRLTEYVDSIVSHC</sequence>
<protein>
    <submittedName>
        <fullName evidence="1">Uncharacterized protein</fullName>
    </submittedName>
</protein>
<evidence type="ECO:0000313" key="1">
    <source>
        <dbReference type="EMBL" id="MBX36725.1"/>
    </source>
</evidence>
<dbReference type="AlphaFoldDB" id="A0A2P2N2N4"/>
<dbReference type="EMBL" id="GGEC01056241">
    <property type="protein sequence ID" value="MBX36725.1"/>
    <property type="molecule type" value="Transcribed_RNA"/>
</dbReference>